<comment type="subcellular location">
    <subcellularLocation>
        <location evidence="2">Mitochondrion inner membrane</location>
    </subcellularLocation>
</comment>
<evidence type="ECO:0000256" key="9">
    <source>
        <dbReference type="ARBA" id="ARBA00022679"/>
    </source>
</evidence>
<evidence type="ECO:0000256" key="30">
    <source>
        <dbReference type="ARBA" id="ARBA00052834"/>
    </source>
</evidence>
<keyword evidence="15" id="KW-0520">NAD</keyword>
<dbReference type="GO" id="GO:0016509">
    <property type="term" value="F:long-chain (3S)-3-hydroxyacyl-CoA dehydrogenase (NAD+) activity"/>
    <property type="evidence" value="ECO:0007669"/>
    <property type="project" value="UniProtKB-EC"/>
</dbReference>
<keyword evidence="7" id="KW-0488">Methylation</keyword>
<keyword evidence="18" id="KW-0472">Membrane</keyword>
<evidence type="ECO:0000256" key="8">
    <source>
        <dbReference type="ARBA" id="ARBA00022553"/>
    </source>
</evidence>
<dbReference type="FunFam" id="1.10.1040.50:FF:000002">
    <property type="entry name" value="Trifunctional enzyme subunit alpha, mitochondrial"/>
    <property type="match status" value="1"/>
</dbReference>
<dbReference type="SUPFAM" id="SSF51735">
    <property type="entry name" value="NAD(P)-binding Rossmann-fold domains"/>
    <property type="match status" value="1"/>
</dbReference>
<keyword evidence="20" id="KW-0511">Multifunctional enzyme</keyword>
<keyword evidence="12" id="KW-0809">Transit peptide</keyword>
<dbReference type="CDD" id="cd06558">
    <property type="entry name" value="crotonase-like"/>
    <property type="match status" value="1"/>
</dbReference>
<accession>A0A8E0RNE5</accession>
<keyword evidence="9" id="KW-0808">Transferase</keyword>
<keyword evidence="16" id="KW-0443">Lipid metabolism</keyword>
<dbReference type="SUPFAM" id="SSF52096">
    <property type="entry name" value="ClpP/crotonase"/>
    <property type="match status" value="1"/>
</dbReference>
<feature type="domain" description="3-hydroxyacyl-CoA dehydrogenase NAD binding" evidence="40">
    <location>
        <begin position="327"/>
        <end position="505"/>
    </location>
</feature>
<evidence type="ECO:0000256" key="36">
    <source>
        <dbReference type="ARBA" id="ARBA00068347"/>
    </source>
</evidence>
<keyword evidence="42" id="KW-1185">Reference proteome</keyword>
<dbReference type="GO" id="GO:0016740">
    <property type="term" value="F:transferase activity"/>
    <property type="evidence" value="ECO:0007669"/>
    <property type="project" value="UniProtKB-KW"/>
</dbReference>
<evidence type="ECO:0000256" key="21">
    <source>
        <dbReference type="ARBA" id="ARBA00035854"/>
    </source>
</evidence>
<keyword evidence="17" id="KW-0496">Mitochondrion</keyword>
<evidence type="ECO:0000256" key="20">
    <source>
        <dbReference type="ARBA" id="ARBA00023268"/>
    </source>
</evidence>
<evidence type="ECO:0000256" key="13">
    <source>
        <dbReference type="ARBA" id="ARBA00022990"/>
    </source>
</evidence>
<evidence type="ECO:0000256" key="18">
    <source>
        <dbReference type="ARBA" id="ARBA00023136"/>
    </source>
</evidence>
<keyword evidence="8" id="KW-0597">Phosphoprotein</keyword>
<evidence type="ECO:0000256" key="12">
    <source>
        <dbReference type="ARBA" id="ARBA00022946"/>
    </source>
</evidence>
<evidence type="ECO:0000256" key="35">
    <source>
        <dbReference type="ARBA" id="ARBA00066806"/>
    </source>
</evidence>
<keyword evidence="14" id="KW-0560">Oxidoreductase</keyword>
<comment type="catalytic activity">
    <reaction evidence="22">
        <text>(3S)-hydroxyhexadecanoyl-CoA + NAD(+) = 3-oxohexadecanoyl-CoA + NADH + H(+)</text>
        <dbReference type="Rhea" id="RHEA:31159"/>
        <dbReference type="ChEBI" id="CHEBI:15378"/>
        <dbReference type="ChEBI" id="CHEBI:57349"/>
        <dbReference type="ChEBI" id="CHEBI:57540"/>
        <dbReference type="ChEBI" id="CHEBI:57945"/>
        <dbReference type="ChEBI" id="CHEBI:62613"/>
    </reaction>
    <physiologicalReaction direction="left-to-right" evidence="22">
        <dbReference type="Rhea" id="RHEA:31160"/>
    </physiologicalReaction>
</comment>
<evidence type="ECO:0000256" key="24">
    <source>
        <dbReference type="ARBA" id="ARBA00050222"/>
    </source>
</evidence>
<evidence type="ECO:0000256" key="19">
    <source>
        <dbReference type="ARBA" id="ARBA00023239"/>
    </source>
</evidence>
<evidence type="ECO:0000259" key="39">
    <source>
        <dbReference type="Pfam" id="PF00725"/>
    </source>
</evidence>
<comment type="catalytic activity">
    <reaction evidence="32">
        <text>(3S)-3-hydroxydodecanoyl-CoA + NAD(+) = 3-oxododecanoyl-CoA + NADH + H(+)</text>
        <dbReference type="Rhea" id="RHEA:31179"/>
        <dbReference type="ChEBI" id="CHEBI:15378"/>
        <dbReference type="ChEBI" id="CHEBI:57540"/>
        <dbReference type="ChEBI" id="CHEBI:57945"/>
        <dbReference type="ChEBI" id="CHEBI:62558"/>
        <dbReference type="ChEBI" id="CHEBI:62615"/>
    </reaction>
    <physiologicalReaction direction="left-to-right" evidence="32">
        <dbReference type="Rhea" id="RHEA:31180"/>
    </physiologicalReaction>
</comment>
<dbReference type="InterPro" id="IPR008927">
    <property type="entry name" value="6-PGluconate_DH-like_C_sf"/>
</dbReference>
<dbReference type="AlphaFoldDB" id="A0A8E0RNE5"/>
<evidence type="ECO:0000256" key="15">
    <source>
        <dbReference type="ARBA" id="ARBA00023027"/>
    </source>
</evidence>
<dbReference type="Gene3D" id="3.90.226.10">
    <property type="entry name" value="2-enoyl-CoA Hydratase, Chain A, domain 1"/>
    <property type="match status" value="1"/>
</dbReference>
<dbReference type="InterPro" id="IPR001753">
    <property type="entry name" value="Enoyl-CoA_hydra/iso"/>
</dbReference>
<dbReference type="GO" id="GO:0006635">
    <property type="term" value="P:fatty acid beta-oxidation"/>
    <property type="evidence" value="ECO:0007669"/>
    <property type="project" value="UniProtKB-UniPathway"/>
</dbReference>
<dbReference type="Pfam" id="PF02737">
    <property type="entry name" value="3HCDH_N"/>
    <property type="match status" value="1"/>
</dbReference>
<feature type="non-terminal residue" evidence="41">
    <location>
        <position position="742"/>
    </location>
</feature>
<evidence type="ECO:0000256" key="2">
    <source>
        <dbReference type="ARBA" id="ARBA00004273"/>
    </source>
</evidence>
<dbReference type="FunFam" id="3.40.50.720:FF:000009">
    <property type="entry name" value="Fatty oxidation complex, alpha subunit"/>
    <property type="match status" value="1"/>
</dbReference>
<evidence type="ECO:0000256" key="16">
    <source>
        <dbReference type="ARBA" id="ARBA00023098"/>
    </source>
</evidence>
<evidence type="ECO:0000259" key="40">
    <source>
        <dbReference type="Pfam" id="PF02737"/>
    </source>
</evidence>
<feature type="domain" description="3-hydroxyacyl-CoA dehydrogenase C-terminal" evidence="39">
    <location>
        <begin position="508"/>
        <end position="602"/>
    </location>
</feature>
<comment type="similarity">
    <text evidence="5">In the N-terminal section; belongs to the enoyl-CoA hydratase/isomerase family.</text>
</comment>
<comment type="catalytic activity">
    <reaction evidence="27">
        <text>(3S)-hydroxyoctanoyl-CoA = (2E)-octenoyl-CoA + H2O</text>
        <dbReference type="Rhea" id="RHEA:31199"/>
        <dbReference type="ChEBI" id="CHEBI:15377"/>
        <dbReference type="ChEBI" id="CHEBI:62242"/>
        <dbReference type="ChEBI" id="CHEBI:62617"/>
    </reaction>
    <physiologicalReaction direction="right-to-left" evidence="27">
        <dbReference type="Rhea" id="RHEA:31201"/>
    </physiologicalReaction>
</comment>
<evidence type="ECO:0000256" key="37">
    <source>
        <dbReference type="ARBA" id="ARBA00077617"/>
    </source>
</evidence>
<dbReference type="Pfam" id="PF00725">
    <property type="entry name" value="3HCDH"/>
    <property type="match status" value="1"/>
</dbReference>
<evidence type="ECO:0000313" key="41">
    <source>
        <dbReference type="EMBL" id="KAA0188639.1"/>
    </source>
</evidence>
<comment type="catalytic activity">
    <reaction evidence="29">
        <text>(3S)-3-hydroxydodecanoyl-CoA = (2E)-dodecenoyl-CoA + H2O</text>
        <dbReference type="Rhea" id="RHEA:31075"/>
        <dbReference type="ChEBI" id="CHEBI:15377"/>
        <dbReference type="ChEBI" id="CHEBI:57330"/>
        <dbReference type="ChEBI" id="CHEBI:62558"/>
    </reaction>
    <physiologicalReaction direction="right-to-left" evidence="29">
        <dbReference type="Rhea" id="RHEA:31077"/>
    </physiologicalReaction>
</comment>
<evidence type="ECO:0000256" key="31">
    <source>
        <dbReference type="ARBA" id="ARBA00052860"/>
    </source>
</evidence>
<dbReference type="InterPro" id="IPR006180">
    <property type="entry name" value="3-OHacyl-CoA_DH_CS"/>
</dbReference>
<comment type="catalytic activity">
    <reaction evidence="28">
        <text>(3S)-hydroxyoctanoyl-CoA + NAD(+) = 3-oxooctanoyl-CoA + NADH + H(+)</text>
        <dbReference type="Rhea" id="RHEA:31195"/>
        <dbReference type="ChEBI" id="CHEBI:15378"/>
        <dbReference type="ChEBI" id="CHEBI:57540"/>
        <dbReference type="ChEBI" id="CHEBI:57945"/>
        <dbReference type="ChEBI" id="CHEBI:62617"/>
        <dbReference type="ChEBI" id="CHEBI:62619"/>
    </reaction>
    <physiologicalReaction direction="left-to-right" evidence="28">
        <dbReference type="Rhea" id="RHEA:31196"/>
    </physiologicalReaction>
</comment>
<evidence type="ECO:0000256" key="5">
    <source>
        <dbReference type="ARBA" id="ARBA00008750"/>
    </source>
</evidence>
<comment type="catalytic activity">
    <reaction evidence="23">
        <text>(3S)-hydroxydecanoyl-CoA + NAD(+) = 3-oxodecanoyl-CoA + NADH + H(+)</text>
        <dbReference type="Rhea" id="RHEA:31187"/>
        <dbReference type="ChEBI" id="CHEBI:15378"/>
        <dbReference type="ChEBI" id="CHEBI:57540"/>
        <dbReference type="ChEBI" id="CHEBI:57945"/>
        <dbReference type="ChEBI" id="CHEBI:62548"/>
        <dbReference type="ChEBI" id="CHEBI:62616"/>
    </reaction>
    <physiologicalReaction direction="left-to-right" evidence="23">
        <dbReference type="Rhea" id="RHEA:31188"/>
    </physiologicalReaction>
</comment>
<evidence type="ECO:0000256" key="23">
    <source>
        <dbReference type="ARBA" id="ARBA00048361"/>
    </source>
</evidence>
<keyword evidence="10" id="KW-0999">Mitochondrion inner membrane</keyword>
<comment type="catalytic activity">
    <reaction evidence="33">
        <text>1'-[1,2-di-(9Z,12Z-octadecadienoyl)-sn-glycero-3-phospho]-3'-[1-(9Z,12Z-octadecadienoyl)-sn-glycero-3-phospho]-glycerol + hexadecanoyl-CoA = 1'-[1,2-di-(9Z,12Z-octadecadienoyl)-sn-glycero-3-phospho]-3'-[1-(9Z,12Z-octadecadienoyl)-2-hexadecanoyl-sn-glycero-3-phospho]-glycerol + CoA</text>
        <dbReference type="Rhea" id="RHEA:43680"/>
        <dbReference type="ChEBI" id="CHEBI:57287"/>
        <dbReference type="ChEBI" id="CHEBI:57379"/>
        <dbReference type="ChEBI" id="CHEBI:83580"/>
        <dbReference type="ChEBI" id="CHEBI:83583"/>
    </reaction>
    <physiologicalReaction direction="left-to-right" evidence="33">
        <dbReference type="Rhea" id="RHEA:43681"/>
    </physiologicalReaction>
</comment>
<dbReference type="Gene3D" id="1.10.1040.50">
    <property type="match status" value="1"/>
</dbReference>
<keyword evidence="19" id="KW-0456">Lyase</keyword>
<comment type="caution">
    <text evidence="41">The sequence shown here is derived from an EMBL/GenBank/DDBJ whole genome shotgun (WGS) entry which is preliminary data.</text>
</comment>
<dbReference type="UniPathway" id="UPA00659"/>
<comment type="subunit">
    <text evidence="34">Heterotetramer of 2 alpha/HADHA and 2 beta/HADHB subunits; forms the mitochondrial trifunctional enzyme. Also purified as higher order heterooligomers including a 4 alpha/HADHA and 4 beta/HADHB heterooligomer which physiological significance remains unclear. The mitochondrial trifunctional enzyme interacts with MTLN.</text>
</comment>
<evidence type="ECO:0000256" key="7">
    <source>
        <dbReference type="ARBA" id="ARBA00022481"/>
    </source>
</evidence>
<comment type="catalytic activity">
    <reaction evidence="25">
        <text>a long-chain (3S)-3-hydroxy fatty acyl-CoA + NAD(+) = a long-chain 3-oxo-fatty acyl-CoA + NADH + H(+)</text>
        <dbReference type="Rhea" id="RHEA:52656"/>
        <dbReference type="ChEBI" id="CHEBI:15378"/>
        <dbReference type="ChEBI" id="CHEBI:57540"/>
        <dbReference type="ChEBI" id="CHEBI:57945"/>
        <dbReference type="ChEBI" id="CHEBI:136757"/>
        <dbReference type="ChEBI" id="CHEBI:136758"/>
        <dbReference type="EC" id="1.1.1.211"/>
    </reaction>
    <physiologicalReaction direction="left-to-right" evidence="25">
        <dbReference type="Rhea" id="RHEA:52657"/>
    </physiologicalReaction>
</comment>
<keyword evidence="11" id="KW-0276">Fatty acid metabolism</keyword>
<evidence type="ECO:0000256" key="6">
    <source>
        <dbReference type="ARBA" id="ARBA00012076"/>
    </source>
</evidence>
<name>A0A8E0RNE5_9TREM</name>
<evidence type="ECO:0000256" key="4">
    <source>
        <dbReference type="ARBA" id="ARBA00007005"/>
    </source>
</evidence>
<keyword evidence="13" id="KW-0007">Acetylation</keyword>
<evidence type="ECO:0000256" key="14">
    <source>
        <dbReference type="ARBA" id="ARBA00023002"/>
    </source>
</evidence>
<comment type="pathway">
    <text evidence="3">Lipid metabolism; fatty acid beta-oxidation.</text>
</comment>
<dbReference type="PANTHER" id="PTHR43612:SF3">
    <property type="entry name" value="TRIFUNCTIONAL ENZYME SUBUNIT ALPHA, MITOCHONDRIAL"/>
    <property type="match status" value="1"/>
</dbReference>
<evidence type="ECO:0000256" key="17">
    <source>
        <dbReference type="ARBA" id="ARBA00023128"/>
    </source>
</evidence>
<dbReference type="GO" id="GO:0016507">
    <property type="term" value="C:mitochondrial fatty acid beta-oxidation multienzyme complex"/>
    <property type="evidence" value="ECO:0007669"/>
    <property type="project" value="TreeGrafter"/>
</dbReference>
<comment type="catalytic activity">
    <reaction evidence="24">
        <text>1'-[1,2-di-(9Z,12Z-octadecadienoyl)-sn-glycero-3-phospho]-3'-[1-(9Z,12Z-octadecadienoyl)-sn-glycero-3-phospho]-glycerol + (9Z,12Z)-octadecadienoyl-CoA = 1',3'-bis-[1,2-di-(9Z,12Z-octadecadienoyl)-sn-glycero-3-phospho]-glycerol + CoA</text>
        <dbReference type="Rhea" id="RHEA:43672"/>
        <dbReference type="ChEBI" id="CHEBI:57287"/>
        <dbReference type="ChEBI" id="CHEBI:57383"/>
        <dbReference type="ChEBI" id="CHEBI:83580"/>
        <dbReference type="ChEBI" id="CHEBI:83581"/>
    </reaction>
    <physiologicalReaction direction="left-to-right" evidence="24">
        <dbReference type="Rhea" id="RHEA:43673"/>
    </physiologicalReaction>
</comment>
<comment type="catalytic activity">
    <reaction evidence="31">
        <text>1'-[1,2-di-(9Z,12Z-octadecadienoyl)-sn-glycero-3-phospho]-3'-[1-(9Z,12Z-octadecadienoyl)-sn-glycero-3-phospho]-glycerol + (9Z)-octadecenoyl-CoA = 1'-[1,2-di-(9Z,12Z-octadecadienoyl)-sn-glycero-3-phospho]-3'-[1-(9Z,12Z-octadecadienoyl)-2-(9Z-octadecenoyl)-sn-glycero-3-phospho]-glycerol + CoA</text>
        <dbReference type="Rhea" id="RHEA:43676"/>
        <dbReference type="ChEBI" id="CHEBI:57287"/>
        <dbReference type="ChEBI" id="CHEBI:57387"/>
        <dbReference type="ChEBI" id="CHEBI:83580"/>
        <dbReference type="ChEBI" id="CHEBI:83582"/>
    </reaction>
    <physiologicalReaction direction="left-to-right" evidence="31">
        <dbReference type="Rhea" id="RHEA:43677"/>
    </physiologicalReaction>
</comment>
<evidence type="ECO:0000256" key="28">
    <source>
        <dbReference type="ARBA" id="ARBA00052224"/>
    </source>
</evidence>
<evidence type="ECO:0000256" key="32">
    <source>
        <dbReference type="ARBA" id="ARBA00052945"/>
    </source>
</evidence>
<evidence type="ECO:0000256" key="25">
    <source>
        <dbReference type="ARBA" id="ARBA00050446"/>
    </source>
</evidence>
<gene>
    <name evidence="41" type="ORF">FBUS_04401</name>
</gene>
<dbReference type="InterPro" id="IPR006108">
    <property type="entry name" value="3HC_DH_C"/>
</dbReference>
<organism evidence="41 42">
    <name type="scientific">Fasciolopsis buskii</name>
    <dbReference type="NCBI Taxonomy" id="27845"/>
    <lineage>
        <taxon>Eukaryota</taxon>
        <taxon>Metazoa</taxon>
        <taxon>Spiralia</taxon>
        <taxon>Lophotrochozoa</taxon>
        <taxon>Platyhelminthes</taxon>
        <taxon>Trematoda</taxon>
        <taxon>Digenea</taxon>
        <taxon>Plagiorchiida</taxon>
        <taxon>Echinostomata</taxon>
        <taxon>Echinostomatoidea</taxon>
        <taxon>Fasciolidae</taxon>
        <taxon>Fasciolopsis</taxon>
    </lineage>
</organism>
<dbReference type="GO" id="GO:0005743">
    <property type="term" value="C:mitochondrial inner membrane"/>
    <property type="evidence" value="ECO:0007669"/>
    <property type="project" value="UniProtKB-SubCell"/>
</dbReference>
<dbReference type="EC" id="4.2.1.17" evidence="6"/>
<evidence type="ECO:0000256" key="11">
    <source>
        <dbReference type="ARBA" id="ARBA00022832"/>
    </source>
</evidence>
<dbReference type="Proteomes" id="UP000728185">
    <property type="component" value="Unassembled WGS sequence"/>
</dbReference>
<dbReference type="PANTHER" id="PTHR43612">
    <property type="entry name" value="TRIFUNCTIONAL ENZYME SUBUNIT ALPHA"/>
    <property type="match status" value="1"/>
</dbReference>
<proteinExistence type="inferred from homology"/>
<protein>
    <recommendedName>
        <fullName evidence="36">Trifunctional enzyme subunit alpha, mitochondrial</fullName>
        <ecNumber evidence="35">1.1.1.211</ecNumber>
        <ecNumber evidence="6">4.2.1.17</ecNumber>
    </recommendedName>
    <alternativeName>
        <fullName evidence="37">Monolysocardiolipin acyltransferase</fullName>
    </alternativeName>
    <alternativeName>
        <fullName evidence="38">TP-alpha</fullName>
    </alternativeName>
</protein>
<dbReference type="EC" id="1.1.1.211" evidence="35"/>
<evidence type="ECO:0000256" key="38">
    <source>
        <dbReference type="ARBA" id="ARBA00083277"/>
    </source>
</evidence>
<dbReference type="InterPro" id="IPR036291">
    <property type="entry name" value="NAD(P)-bd_dom_sf"/>
</dbReference>
<dbReference type="Pfam" id="PF00378">
    <property type="entry name" value="ECH_1"/>
    <property type="match status" value="1"/>
</dbReference>
<dbReference type="PROSITE" id="PS00067">
    <property type="entry name" value="3HCDH"/>
    <property type="match status" value="1"/>
</dbReference>
<dbReference type="EMBL" id="LUCM01008302">
    <property type="protein sequence ID" value="KAA0188639.1"/>
    <property type="molecule type" value="Genomic_DNA"/>
</dbReference>
<evidence type="ECO:0000256" key="22">
    <source>
        <dbReference type="ARBA" id="ARBA00047613"/>
    </source>
</evidence>
<dbReference type="OrthoDB" id="10004768at2759"/>
<evidence type="ECO:0000256" key="10">
    <source>
        <dbReference type="ARBA" id="ARBA00022792"/>
    </source>
</evidence>
<evidence type="ECO:0000256" key="1">
    <source>
        <dbReference type="ARBA" id="ARBA00000469"/>
    </source>
</evidence>
<evidence type="ECO:0000256" key="29">
    <source>
        <dbReference type="ARBA" id="ARBA00052711"/>
    </source>
</evidence>
<reference evidence="41" key="1">
    <citation type="submission" date="2019-05" db="EMBL/GenBank/DDBJ databases">
        <title>Annotation for the trematode Fasciolopsis buski.</title>
        <authorList>
            <person name="Choi Y.-J."/>
        </authorList>
    </citation>
    <scope>NUCLEOTIDE SEQUENCE</scope>
    <source>
        <strain evidence="41">HT</strain>
        <tissue evidence="41">Whole worm</tissue>
    </source>
</reference>
<comment type="catalytic activity">
    <reaction evidence="1">
        <text>(3S)-hydroxyhexadecanoyl-CoA = (2E)-hexadecenoyl-CoA + H2O</text>
        <dbReference type="Rhea" id="RHEA:31163"/>
        <dbReference type="ChEBI" id="CHEBI:15377"/>
        <dbReference type="ChEBI" id="CHEBI:61526"/>
        <dbReference type="ChEBI" id="CHEBI:62613"/>
    </reaction>
    <physiologicalReaction direction="right-to-left" evidence="1">
        <dbReference type="Rhea" id="RHEA:31165"/>
    </physiologicalReaction>
</comment>
<dbReference type="GO" id="GO:0070403">
    <property type="term" value="F:NAD+ binding"/>
    <property type="evidence" value="ECO:0007669"/>
    <property type="project" value="InterPro"/>
</dbReference>
<dbReference type="GO" id="GO:0004300">
    <property type="term" value="F:enoyl-CoA hydratase activity"/>
    <property type="evidence" value="ECO:0007669"/>
    <property type="project" value="UniProtKB-EC"/>
</dbReference>
<evidence type="ECO:0000313" key="42">
    <source>
        <dbReference type="Proteomes" id="UP000728185"/>
    </source>
</evidence>
<dbReference type="FunFam" id="3.90.226.10:FF:000011">
    <property type="entry name" value="Fatty acid oxidation complex subunit alpha"/>
    <property type="match status" value="1"/>
</dbReference>
<evidence type="ECO:0000256" key="3">
    <source>
        <dbReference type="ARBA" id="ARBA00005005"/>
    </source>
</evidence>
<evidence type="ECO:0000256" key="33">
    <source>
        <dbReference type="ARBA" id="ARBA00052989"/>
    </source>
</evidence>
<comment type="catalytic activity">
    <reaction evidence="26">
        <text>a 4-saturated-(3S)-3-hydroxyacyl-CoA = a (3E)-enoyl-CoA + H2O</text>
        <dbReference type="Rhea" id="RHEA:20724"/>
        <dbReference type="ChEBI" id="CHEBI:15377"/>
        <dbReference type="ChEBI" id="CHEBI:58521"/>
        <dbReference type="ChEBI" id="CHEBI:137480"/>
        <dbReference type="EC" id="4.2.1.17"/>
    </reaction>
    <physiologicalReaction direction="right-to-left" evidence="26">
        <dbReference type="Rhea" id="RHEA:20726"/>
    </physiologicalReaction>
</comment>
<comment type="catalytic activity">
    <reaction evidence="21">
        <text>a (3S)-3-hydroxyacyl-CoA = a (2E)-enoyl-CoA + H2O</text>
        <dbReference type="Rhea" id="RHEA:16105"/>
        <dbReference type="ChEBI" id="CHEBI:15377"/>
        <dbReference type="ChEBI" id="CHEBI:57318"/>
        <dbReference type="ChEBI" id="CHEBI:58856"/>
        <dbReference type="EC" id="4.2.1.17"/>
    </reaction>
    <physiologicalReaction direction="right-to-left" evidence="21">
        <dbReference type="Rhea" id="RHEA:16107"/>
    </physiologicalReaction>
</comment>
<comment type="catalytic activity">
    <reaction evidence="30">
        <text>(3S)-hydroxytetradecanoyl-CoA + NAD(+) = 3-oxotetradecanoyl-CoA + NADH + H(+)</text>
        <dbReference type="Rhea" id="RHEA:31167"/>
        <dbReference type="ChEBI" id="CHEBI:15378"/>
        <dbReference type="ChEBI" id="CHEBI:57540"/>
        <dbReference type="ChEBI" id="CHEBI:57945"/>
        <dbReference type="ChEBI" id="CHEBI:62543"/>
        <dbReference type="ChEBI" id="CHEBI:62614"/>
    </reaction>
    <physiologicalReaction direction="left-to-right" evidence="30">
        <dbReference type="Rhea" id="RHEA:31168"/>
    </physiologicalReaction>
</comment>
<dbReference type="InterPro" id="IPR029045">
    <property type="entry name" value="ClpP/crotonase-like_dom_sf"/>
</dbReference>
<evidence type="ECO:0000256" key="34">
    <source>
        <dbReference type="ARBA" id="ARBA00062153"/>
    </source>
</evidence>
<dbReference type="SUPFAM" id="SSF48179">
    <property type="entry name" value="6-phosphogluconate dehydrogenase C-terminal domain-like"/>
    <property type="match status" value="2"/>
</dbReference>
<evidence type="ECO:0000256" key="26">
    <source>
        <dbReference type="ARBA" id="ARBA00051215"/>
    </source>
</evidence>
<dbReference type="InterPro" id="IPR050136">
    <property type="entry name" value="FA_oxidation_alpha_subunit"/>
</dbReference>
<sequence length="742" mass="80597">NFVSIENKNGVAVIRLDNVDSKVNTLSKEFTKELFDALEQVEKDGEVFSAVLISKKPECFIAGADINMLASCCFASEGQALSTDGQGLTMYLETYKKPIVAAIMGSCLGGGLELALACHYRIAVDTRQTVFGAPEVKLGLLPGAGGTQRLLKTCPGINQSLQLVLKGSSVSASMAKKMGLVHHVIPPLGPGIDTPSGNTMRYLESVAVSCAQQLFDGNLKPKPAEKSILQKILWKALEVESLRHLFFNRVRQQVMETTRGLYPAPLKIIELFEASVAKGSKLGYELESKMFGELAMTSECKALIGLFFGRTQCRKHRLPAPKKLVKKLGVLGAGLMGSGIAQTSITNGIPTVLKDISTANLAKAEEYIQNSLSQQVQRKRLSDLDANRTFALLDTTVETNRFRGTDMVIEAVYEDLTLKQQVVKDLETVLPADTIIASNTSALPIHRIAEASKRPEKLIGMHYFSPVEKMELLEVVVADKTSPDTIASAMNVGLRQGKAVIVVKDGPGFYTTRLLGAVLFEAIQIMQEGVSPAELDRATSAFGWPVGLATLADEVGIDVACHVSEFLSSSLKTRMVGGNIQLLKDMVAAEMLGRKSGRGLFIYSGKPPKRLESSEALALIDRFKVEPKAENTRERIQYRLLSRFINEAVLCLQEGILINGPVEGDIGAVFGLGFPPCLGGPFRYLDLYGAVNLVSRMEEFQTIYGAHFAPCSLLMEHAKTADKKFHKCSYLTSSPHSPSCSP</sequence>
<dbReference type="Gene3D" id="3.40.50.720">
    <property type="entry name" value="NAD(P)-binding Rossmann-like Domain"/>
    <property type="match status" value="1"/>
</dbReference>
<comment type="similarity">
    <text evidence="4">In the central section; belongs to the 3-hydroxyacyl-CoA dehydrogenase family.</text>
</comment>
<dbReference type="InterPro" id="IPR006176">
    <property type="entry name" value="3-OHacyl-CoA_DH_NAD-bd"/>
</dbReference>
<evidence type="ECO:0000256" key="27">
    <source>
        <dbReference type="ARBA" id="ARBA00051877"/>
    </source>
</evidence>